<dbReference type="AlphaFoldDB" id="A0A8X6W9T2"/>
<organism evidence="1 2">
    <name type="scientific">Trichonephila clavipes</name>
    <name type="common">Golden silk orbweaver</name>
    <name type="synonym">Nephila clavipes</name>
    <dbReference type="NCBI Taxonomy" id="2585209"/>
    <lineage>
        <taxon>Eukaryota</taxon>
        <taxon>Metazoa</taxon>
        <taxon>Ecdysozoa</taxon>
        <taxon>Arthropoda</taxon>
        <taxon>Chelicerata</taxon>
        <taxon>Arachnida</taxon>
        <taxon>Araneae</taxon>
        <taxon>Araneomorphae</taxon>
        <taxon>Entelegynae</taxon>
        <taxon>Araneoidea</taxon>
        <taxon>Nephilidae</taxon>
        <taxon>Trichonephila</taxon>
    </lineage>
</organism>
<keyword evidence="2" id="KW-1185">Reference proteome</keyword>
<dbReference type="Gene3D" id="3.30.420.10">
    <property type="entry name" value="Ribonuclease H-like superfamily/Ribonuclease H"/>
    <property type="match status" value="1"/>
</dbReference>
<protein>
    <submittedName>
        <fullName evidence="1">Transposable element Tc1 transposase</fullName>
    </submittedName>
</protein>
<reference evidence="1" key="1">
    <citation type="submission" date="2020-08" db="EMBL/GenBank/DDBJ databases">
        <title>Multicomponent nature underlies the extraordinary mechanical properties of spider dragline silk.</title>
        <authorList>
            <person name="Kono N."/>
            <person name="Nakamura H."/>
            <person name="Mori M."/>
            <person name="Yoshida Y."/>
            <person name="Ohtoshi R."/>
            <person name="Malay A.D."/>
            <person name="Moran D.A.P."/>
            <person name="Tomita M."/>
            <person name="Numata K."/>
            <person name="Arakawa K."/>
        </authorList>
    </citation>
    <scope>NUCLEOTIDE SEQUENCE</scope>
</reference>
<accession>A0A8X6W9T2</accession>
<evidence type="ECO:0000313" key="2">
    <source>
        <dbReference type="Proteomes" id="UP000887159"/>
    </source>
</evidence>
<name>A0A8X6W9T2_TRICX</name>
<evidence type="ECO:0000313" key="1">
    <source>
        <dbReference type="EMBL" id="GFY30928.1"/>
    </source>
</evidence>
<comment type="caution">
    <text evidence="1">The sequence shown here is derived from an EMBL/GenBank/DDBJ whole genome shotgun (WGS) entry which is preliminary data.</text>
</comment>
<dbReference type="Proteomes" id="UP000887159">
    <property type="component" value="Unassembled WGS sequence"/>
</dbReference>
<sequence length="75" mass="8824">MVWIVLTLNGFGPLIQLNRSLTVNDYVQLLGEILQSFMAFMYPKHDEIFMDNNVATCHKATIVPDWFKEHYETFQ</sequence>
<gene>
    <name evidence="1" type="primary">X975_09772</name>
    <name evidence="1" type="ORF">TNCV_1629021</name>
</gene>
<dbReference type="EMBL" id="BMAU01021395">
    <property type="protein sequence ID" value="GFY30928.1"/>
    <property type="molecule type" value="Genomic_DNA"/>
</dbReference>
<proteinExistence type="predicted"/>
<dbReference type="InterPro" id="IPR036397">
    <property type="entry name" value="RNaseH_sf"/>
</dbReference>
<dbReference type="GO" id="GO:0003676">
    <property type="term" value="F:nucleic acid binding"/>
    <property type="evidence" value="ECO:0007669"/>
    <property type="project" value="InterPro"/>
</dbReference>